<evidence type="ECO:0000313" key="1">
    <source>
        <dbReference type="EMBL" id="MCW6036815.1"/>
    </source>
</evidence>
<proteinExistence type="predicted"/>
<dbReference type="RefSeq" id="WP_265264631.1">
    <property type="nucleotide sequence ID" value="NZ_JAIHOM010000047.1"/>
</dbReference>
<gene>
    <name evidence="1" type="ORF">K4A83_11155</name>
</gene>
<organism evidence="1 2">
    <name type="scientific">Spirulina subsalsa FACHB-351</name>
    <dbReference type="NCBI Taxonomy" id="234711"/>
    <lineage>
        <taxon>Bacteria</taxon>
        <taxon>Bacillati</taxon>
        <taxon>Cyanobacteriota</taxon>
        <taxon>Cyanophyceae</taxon>
        <taxon>Spirulinales</taxon>
        <taxon>Spirulinaceae</taxon>
        <taxon>Spirulina</taxon>
    </lineage>
</organism>
<keyword evidence="2" id="KW-1185">Reference proteome</keyword>
<protein>
    <submittedName>
        <fullName evidence="1">Uncharacterized protein</fullName>
    </submittedName>
</protein>
<dbReference type="Proteomes" id="UP001526426">
    <property type="component" value="Unassembled WGS sequence"/>
</dbReference>
<comment type="caution">
    <text evidence="1">The sequence shown here is derived from an EMBL/GenBank/DDBJ whole genome shotgun (WGS) entry which is preliminary data.</text>
</comment>
<sequence length="177" mass="20070">MRPPQIRAGDSVSWRVRLPGYPAESGWQLHYALRGPQGIDIEALEGEGGDYLVEVVAADSSEWQAGLYRWVAYVVGPAGQRLTKATGDLHIHPDLLALDGPEDMRSHARRMLDLIEAALEKRIPKDQQSYEIDGQRLDRIPIERLEALRIRYRREVAQESRRGNGPFGRTVKWSYPA</sequence>
<evidence type="ECO:0000313" key="2">
    <source>
        <dbReference type="Proteomes" id="UP001526426"/>
    </source>
</evidence>
<name>A0ABT3L5M9_9CYAN</name>
<dbReference type="EMBL" id="JAIHOM010000047">
    <property type="protein sequence ID" value="MCW6036815.1"/>
    <property type="molecule type" value="Genomic_DNA"/>
</dbReference>
<reference evidence="1 2" key="1">
    <citation type="submission" date="2021-08" db="EMBL/GenBank/DDBJ databases">
        <title>Draft genome sequence of Spirulina subsalsa with high tolerance to salinity and hype-accumulation of phycocyanin.</title>
        <authorList>
            <person name="Pei H."/>
            <person name="Jiang L."/>
        </authorList>
    </citation>
    <scope>NUCLEOTIDE SEQUENCE [LARGE SCALE GENOMIC DNA]</scope>
    <source>
        <strain evidence="1 2">FACHB-351</strain>
    </source>
</reference>
<accession>A0ABT3L5M9</accession>